<dbReference type="EMBL" id="PYLW01000034">
    <property type="protein sequence ID" value="PSV89373.1"/>
    <property type="molecule type" value="Genomic_DNA"/>
</dbReference>
<dbReference type="CDD" id="cd02908">
    <property type="entry name" value="Macro_OAADPr_deacetylase"/>
    <property type="match status" value="1"/>
</dbReference>
<evidence type="ECO:0000256" key="2">
    <source>
        <dbReference type="ARBA" id="ARBA00018852"/>
    </source>
</evidence>
<evidence type="ECO:0000313" key="10">
    <source>
        <dbReference type="EMBL" id="PSV89373.1"/>
    </source>
</evidence>
<comment type="similarity">
    <text evidence="8">Belongs to the MacroD-type family. Zn-Macro subfamily.</text>
</comment>
<dbReference type="RefSeq" id="WP_107238062.1">
    <property type="nucleotide sequence ID" value="NZ_PYLW01000034.1"/>
</dbReference>
<dbReference type="Gene3D" id="3.40.220.10">
    <property type="entry name" value="Leucine Aminopeptidase, subunit E, domain 1"/>
    <property type="match status" value="1"/>
</dbReference>
<dbReference type="Pfam" id="PF01661">
    <property type="entry name" value="Macro"/>
    <property type="match status" value="1"/>
</dbReference>
<name>A0A2T3M9F6_9GAMM</name>
<evidence type="ECO:0000256" key="6">
    <source>
        <dbReference type="ARBA" id="ARBA00023295"/>
    </source>
</evidence>
<dbReference type="SUPFAM" id="SSF52949">
    <property type="entry name" value="Macro domain-like"/>
    <property type="match status" value="1"/>
</dbReference>
<dbReference type="SMART" id="SM00506">
    <property type="entry name" value="A1pp"/>
    <property type="match status" value="1"/>
</dbReference>
<evidence type="ECO:0000256" key="4">
    <source>
        <dbReference type="ARBA" id="ARBA00022801"/>
    </source>
</evidence>
<reference evidence="10 11" key="1">
    <citation type="submission" date="2018-01" db="EMBL/GenBank/DDBJ databases">
        <title>Whole genome sequencing of Histamine producing bacteria.</title>
        <authorList>
            <person name="Butler K."/>
        </authorList>
    </citation>
    <scope>NUCLEOTIDE SEQUENCE [LARGE SCALE GENOMIC DNA]</scope>
    <source>
        <strain evidence="10 11">NCIMB 13481</strain>
    </source>
</reference>
<dbReference type="InterPro" id="IPR002589">
    <property type="entry name" value="Macro_dom"/>
</dbReference>
<evidence type="ECO:0000256" key="5">
    <source>
        <dbReference type="ARBA" id="ARBA00022833"/>
    </source>
</evidence>
<dbReference type="PANTHER" id="PTHR11106:SF121">
    <property type="entry name" value="ADP-RIBOSE 1''-PHOSPHATE PHOSPHATASE"/>
    <property type="match status" value="1"/>
</dbReference>
<comment type="caution">
    <text evidence="10">The sequence shown here is derived from an EMBL/GenBank/DDBJ whole genome shotgun (WGS) entry which is preliminary data.</text>
</comment>
<dbReference type="GO" id="GO:0016798">
    <property type="term" value="F:hydrolase activity, acting on glycosyl bonds"/>
    <property type="evidence" value="ECO:0007669"/>
    <property type="project" value="UniProtKB-KW"/>
</dbReference>
<dbReference type="PANTHER" id="PTHR11106">
    <property type="entry name" value="GANGLIOSIDE INDUCED DIFFERENTIATION ASSOCIATED PROTEIN 2-RELATED"/>
    <property type="match status" value="1"/>
</dbReference>
<proteinExistence type="inferred from homology"/>
<protein>
    <recommendedName>
        <fullName evidence="2">Protein-ADP-ribose hydrolase</fullName>
    </recommendedName>
</protein>
<dbReference type="AlphaFoldDB" id="A0A2T3M9F6"/>
<gene>
    <name evidence="10" type="ORF">C9I88_19070</name>
</gene>
<evidence type="ECO:0000256" key="7">
    <source>
        <dbReference type="ARBA" id="ARBA00048482"/>
    </source>
</evidence>
<feature type="domain" description="Macro" evidence="9">
    <location>
        <begin position="100"/>
        <end position="294"/>
    </location>
</feature>
<keyword evidence="4" id="KW-0378">Hydrolase</keyword>
<evidence type="ECO:0000256" key="3">
    <source>
        <dbReference type="ARBA" id="ARBA00022723"/>
    </source>
</evidence>
<dbReference type="Proteomes" id="UP000241954">
    <property type="component" value="Unassembled WGS sequence"/>
</dbReference>
<organism evidence="10 11">
    <name type="scientific">Photobacterium iliopiscarium</name>
    <dbReference type="NCBI Taxonomy" id="56192"/>
    <lineage>
        <taxon>Bacteria</taxon>
        <taxon>Pseudomonadati</taxon>
        <taxon>Pseudomonadota</taxon>
        <taxon>Gammaproteobacteria</taxon>
        <taxon>Vibrionales</taxon>
        <taxon>Vibrionaceae</taxon>
        <taxon>Photobacterium</taxon>
    </lineage>
</organism>
<dbReference type="PROSITE" id="PS51154">
    <property type="entry name" value="MACRO"/>
    <property type="match status" value="1"/>
</dbReference>
<evidence type="ECO:0000313" key="11">
    <source>
        <dbReference type="Proteomes" id="UP000241954"/>
    </source>
</evidence>
<dbReference type="InterPro" id="IPR043472">
    <property type="entry name" value="Macro_dom-like"/>
</dbReference>
<comment type="catalytic activity">
    <reaction evidence="7">
        <text>4-O-(ADP-D-ribosyl)-L-aspartyl-[protein] + H2O = L-aspartyl-[protein] + ADP-D-ribose + H(+)</text>
        <dbReference type="Rhea" id="RHEA:54428"/>
        <dbReference type="Rhea" id="RHEA-COMP:9867"/>
        <dbReference type="Rhea" id="RHEA-COMP:13832"/>
        <dbReference type="ChEBI" id="CHEBI:15377"/>
        <dbReference type="ChEBI" id="CHEBI:15378"/>
        <dbReference type="ChEBI" id="CHEBI:29961"/>
        <dbReference type="ChEBI" id="CHEBI:57967"/>
        <dbReference type="ChEBI" id="CHEBI:138102"/>
    </reaction>
    <physiologicalReaction direction="left-to-right" evidence="7">
        <dbReference type="Rhea" id="RHEA:54429"/>
    </physiologicalReaction>
</comment>
<keyword evidence="3" id="KW-0479">Metal-binding</keyword>
<keyword evidence="5" id="KW-0862">Zinc</keyword>
<evidence type="ECO:0000259" key="9">
    <source>
        <dbReference type="PROSITE" id="PS51154"/>
    </source>
</evidence>
<dbReference type="GO" id="GO:0046872">
    <property type="term" value="F:metal ion binding"/>
    <property type="evidence" value="ECO:0007669"/>
    <property type="project" value="UniProtKB-KW"/>
</dbReference>
<keyword evidence="6" id="KW-0326">Glycosidase</keyword>
<sequence>MTILPLQLSDYRTSIDLDELTFVEPDATWDASVHAIFSELGASVPENVSTEEALHRLHGLLAPIDPFQLDVRLVEKIERIAAGVNKQQVRTDPLGLPNVSTKYSGNYPAADHTCIWVGDITQLGADVIVNAANSELLGCRLPNHACIDNAIHSAAGPRLRDDCATIIDRQQSHEQVGQAKITRGYALPARFVLHTVGLQLRPGSNPTVQERQQLVNAYRSCLDLASQVEVIRTIAFCAISTGVFSYPKREAAEIALTTVADWLEAHPQRFDRVIFNLYSTADARVYEDILDTYEGRQA</sequence>
<comment type="cofactor">
    <cofactor evidence="1">
        <name>Zn(2+)</name>
        <dbReference type="ChEBI" id="CHEBI:29105"/>
    </cofactor>
</comment>
<accession>A0A2T3M9F6</accession>
<evidence type="ECO:0000256" key="1">
    <source>
        <dbReference type="ARBA" id="ARBA00001947"/>
    </source>
</evidence>
<evidence type="ECO:0000256" key="8">
    <source>
        <dbReference type="ARBA" id="ARBA00093459"/>
    </source>
</evidence>